<feature type="compositionally biased region" description="Polar residues" evidence="1">
    <location>
        <begin position="1062"/>
        <end position="1076"/>
    </location>
</feature>
<dbReference type="Proteomes" id="UP000815325">
    <property type="component" value="Unassembled WGS sequence"/>
</dbReference>
<feature type="region of interest" description="Disordered" evidence="1">
    <location>
        <begin position="680"/>
        <end position="801"/>
    </location>
</feature>
<feature type="compositionally biased region" description="Low complexity" evidence="1">
    <location>
        <begin position="1047"/>
        <end position="1061"/>
    </location>
</feature>
<name>A0ABQ7H2Y3_DUNSA</name>
<feature type="region of interest" description="Disordered" evidence="1">
    <location>
        <begin position="199"/>
        <end position="239"/>
    </location>
</feature>
<feature type="region of interest" description="Disordered" evidence="1">
    <location>
        <begin position="368"/>
        <end position="394"/>
    </location>
</feature>
<proteinExistence type="predicted"/>
<sequence length="1138" mass="120632">MQHAALGVVALVNRIRRELECILQNGPLTSSHTLVLQAKELQASVDALLSLSEQTQWHLAGGSLHGEQSQQMVPLYAACWQHVIDTQLLKLTAVVLERHRVPHVALGKAGDDKTVPEAIQVGPFHESLLRACALFIAGVRSEAAPPHLHRPVLEHLLVHSGFILLVADSLKALVQCAANHPRLLAEAEGGQQHQQEAAAFLPSSRQKGGKFTTTPQRYGAAAPQQQLRQTSGAARSSLRSHPSSACLAPMCSTPAVASYNSSPDTSRCAAAASVPDASFVAYARSAAHEVSLAAQEHPRHQHHHQPHSRAHCPLTGCSMHQQAPFPDLHTLGPAAEAGRASGWLCTSLGTDAHPELFLKRGPHGRITAGLWQDGQGSDTGLLQQQQHQSSSSQGLLLEQPTLQSKGHISRRGAQCVLGILRDLNGIAGLEAATATDHASKEQLRVSERETKEALSRLLGIWTQPAFADVGGLMRGSVTVHEQRGLQAGAQIGAGIDTGRGSVADALVRMRSKSLAGGRDGVLGSASIALEELGASMLDVRAVLAGLLSEMKLLGQLVDLHRNAELAGCTKEDNLPYLEVITAIVASFNSPDLATSHSKHRNASTYTDPRLFSAVLEPAVVELSMEELCIVATSTFQSIEGFSDVPVARLPHELQGRLHLLHKLVASLVILSAAPLPPSTRTPLMPCSTTLSPSLNSMQRQPGTPTASPATVRNSDTSMKPISSAHFPPRPSSAGTSPYPFSPFRHIPTPPAALTPPHRPPSHSLPTPLVERPLAHASACSHPDSAPMLANSQKGAALQRTHSHATALGLTFSQGSPMANSSASKRSQLLESAHPDALPVMDAGLQGLQGGDGVGLQEEMYRGGSPTKEAVSLPDVVSALVLSCRIFAGFASCDIHFFNKATSTLMHTLKAVTKRLAAEGLDEHVEGIAVGLSQVLCSMTRAMGAAAQAAVHEEAHDQARQQEDLLEWERQRAKETWKAGGAQRGLFTLKPNQVLWSYVGKPHGWGAGANKGLGDTPLPRDPLTNHAWRLSNEGSLRSPMSSFNVRPSSAASSTSDRSQTTAGQSVSRPSSATSWASHRSPRDGSTAAASATPRLERLSEVDQDETLPEEQAESNGAANARGLDALWDALGLVMAVTCV</sequence>
<feature type="compositionally biased region" description="Low complexity" evidence="1">
    <location>
        <begin position="381"/>
        <end position="394"/>
    </location>
</feature>
<feature type="compositionally biased region" description="Polar residues" evidence="1">
    <location>
        <begin position="1032"/>
        <end position="1046"/>
    </location>
</feature>
<accession>A0ABQ7H2Y3</accession>
<reference evidence="2" key="1">
    <citation type="submission" date="2017-08" db="EMBL/GenBank/DDBJ databases">
        <authorList>
            <person name="Polle J.E."/>
            <person name="Barry K."/>
            <person name="Cushman J."/>
            <person name="Schmutz J."/>
            <person name="Tran D."/>
            <person name="Hathwaick L.T."/>
            <person name="Yim W.C."/>
            <person name="Jenkins J."/>
            <person name="Mckie-Krisberg Z.M."/>
            <person name="Prochnik S."/>
            <person name="Lindquist E."/>
            <person name="Dockter R.B."/>
            <person name="Adam C."/>
            <person name="Molina H."/>
            <person name="Bunkerborg J."/>
            <person name="Jin E."/>
            <person name="Buchheim M."/>
            <person name="Magnuson J."/>
        </authorList>
    </citation>
    <scope>NUCLEOTIDE SEQUENCE</scope>
    <source>
        <strain evidence="2">CCAP 19/18</strain>
    </source>
</reference>
<feature type="compositionally biased region" description="Acidic residues" evidence="1">
    <location>
        <begin position="1100"/>
        <end position="1111"/>
    </location>
</feature>
<dbReference type="EMBL" id="MU069491">
    <property type="protein sequence ID" value="KAF5841210.1"/>
    <property type="molecule type" value="Genomic_DNA"/>
</dbReference>
<keyword evidence="3" id="KW-1185">Reference proteome</keyword>
<protein>
    <submittedName>
        <fullName evidence="2">Uncharacterized protein</fullName>
    </submittedName>
</protein>
<feature type="compositionally biased region" description="Pro residues" evidence="1">
    <location>
        <begin position="747"/>
        <end position="758"/>
    </location>
</feature>
<organism evidence="2 3">
    <name type="scientific">Dunaliella salina</name>
    <name type="common">Green alga</name>
    <name type="synonym">Protococcus salinus</name>
    <dbReference type="NCBI Taxonomy" id="3046"/>
    <lineage>
        <taxon>Eukaryota</taxon>
        <taxon>Viridiplantae</taxon>
        <taxon>Chlorophyta</taxon>
        <taxon>core chlorophytes</taxon>
        <taxon>Chlorophyceae</taxon>
        <taxon>CS clade</taxon>
        <taxon>Chlamydomonadales</taxon>
        <taxon>Dunaliellaceae</taxon>
        <taxon>Dunaliella</taxon>
    </lineage>
</organism>
<evidence type="ECO:0000256" key="1">
    <source>
        <dbReference type="SAM" id="MobiDB-lite"/>
    </source>
</evidence>
<feature type="compositionally biased region" description="Polar residues" evidence="1">
    <location>
        <begin position="680"/>
        <end position="720"/>
    </location>
</feature>
<comment type="caution">
    <text evidence="2">The sequence shown here is derived from an EMBL/GenBank/DDBJ whole genome shotgun (WGS) entry which is preliminary data.</text>
</comment>
<gene>
    <name evidence="2" type="ORF">DUNSADRAFT_13855</name>
</gene>
<evidence type="ECO:0000313" key="2">
    <source>
        <dbReference type="EMBL" id="KAF5841210.1"/>
    </source>
</evidence>
<feature type="compositionally biased region" description="Polar residues" evidence="1">
    <location>
        <begin position="203"/>
        <end position="216"/>
    </location>
</feature>
<evidence type="ECO:0000313" key="3">
    <source>
        <dbReference type="Proteomes" id="UP000815325"/>
    </source>
</evidence>
<feature type="region of interest" description="Disordered" evidence="1">
    <location>
        <begin position="1032"/>
        <end position="1115"/>
    </location>
</feature>
<feature type="compositionally biased region" description="Polar residues" evidence="1">
    <location>
        <begin position="223"/>
        <end position="239"/>
    </location>
</feature>